<sequence>MHITKLNLVNYRNFKNVKLHFHKGINTVIGENASGKTNLFRAMRLLLDNSMPRSSTKLSEDDFCRSLGPWKGHWIIISCEFSDISSDEASQSLFLHGNGNIDGESEVVTKATYNLIFRPKAHIRQALSILPPGDATALEECLSDVSIEDYETVLTGKSTANFADPEEYKSIVGDFDAIVFPSELNNPGVGVRLPYILNMPNEVSFTFIKALRDVVSDFHNNRTNPLLTLLKNKSGEISPEDFQPIAELIGTLNDNIEGLPDVCDIRDDITSTVGDTVGDTYSPNSISIRSSLTDDSDQLFQSLKLFVAESNDVHEGAIHEMSLGGANLLYLTLKLLEFKYQKANQSIANFLLIEEPEAHIHTHIQKSLFDNINYDNTQIIYSTHSSHISEVSNIKNMNIIGVVEGNCEVFQPATGLSDPQCGFVQRYLDAIRSNLLFARSVILVEGDAEEILIPVLFKKVTGLSLDEMGISLVNIRSTGFENIAMLFSDERIKKRCSIITDLDDTFFDTTIRNTDSVPLKKKKKKAQGSKESGQSRKTALDTFCTGNQWLKPFYADHTFEVDFIKSSNSSYLKKIVNDVYVDPATRVTAKGELSNADIAISGVRALTMANHQGKGWFAITLGNAINFKVVIPKYIFEAIKFAHGEFKPELVLKVLSHRYQRIVEHVAEGTMNMRAAEAAGNLVLKTKWETYLAPYETGIEIFSPKWEAFDLLIDDIDDIKAEFIADFPTENNHFLERI</sequence>
<dbReference type="Proteomes" id="UP000094802">
    <property type="component" value="Unassembled WGS sequence"/>
</dbReference>
<dbReference type="Pfam" id="PF13175">
    <property type="entry name" value="AAA_15"/>
    <property type="match status" value="1"/>
</dbReference>
<dbReference type="InterPro" id="IPR051396">
    <property type="entry name" value="Bact_Antivir_Def_Nuclease"/>
</dbReference>
<dbReference type="PANTHER" id="PTHR43581">
    <property type="entry name" value="ATP/GTP PHOSPHATASE"/>
    <property type="match status" value="1"/>
</dbReference>
<evidence type="ECO:0000259" key="2">
    <source>
        <dbReference type="Pfam" id="PF20469"/>
    </source>
</evidence>
<proteinExistence type="predicted"/>
<organism evidence="3 4">
    <name type="scientific">Vibrio splendidus 12E03</name>
    <dbReference type="NCBI Taxonomy" id="1191305"/>
    <lineage>
        <taxon>Bacteria</taxon>
        <taxon>Pseudomonadati</taxon>
        <taxon>Pseudomonadota</taxon>
        <taxon>Gammaproteobacteria</taxon>
        <taxon>Vibrionales</taxon>
        <taxon>Vibrionaceae</taxon>
        <taxon>Vibrio</taxon>
    </lineage>
</organism>
<dbReference type="EMBL" id="AJZD02000360">
    <property type="protein sequence ID" value="OEF84850.1"/>
    <property type="molecule type" value="Genomic_DNA"/>
</dbReference>
<keyword evidence="3" id="KW-0378">Hydrolase</keyword>
<dbReference type="AlphaFoldDB" id="A0A1E5FAN3"/>
<keyword evidence="3" id="KW-0540">Nuclease</keyword>
<dbReference type="Gene3D" id="3.40.50.300">
    <property type="entry name" value="P-loop containing nucleotide triphosphate hydrolases"/>
    <property type="match status" value="2"/>
</dbReference>
<comment type="caution">
    <text evidence="3">The sequence shown here is derived from an EMBL/GenBank/DDBJ whole genome shotgun (WGS) entry which is preliminary data.</text>
</comment>
<evidence type="ECO:0000313" key="4">
    <source>
        <dbReference type="Proteomes" id="UP000094802"/>
    </source>
</evidence>
<evidence type="ECO:0000313" key="3">
    <source>
        <dbReference type="EMBL" id="OEF84850.1"/>
    </source>
</evidence>
<dbReference type="PANTHER" id="PTHR43581:SF4">
    <property type="entry name" value="ATP_GTP PHOSPHATASE"/>
    <property type="match status" value="1"/>
</dbReference>
<dbReference type="GO" id="GO:0004519">
    <property type="term" value="F:endonuclease activity"/>
    <property type="evidence" value="ECO:0007669"/>
    <property type="project" value="UniProtKB-KW"/>
</dbReference>
<feature type="domain" description="OLD protein-like TOPRIM" evidence="2">
    <location>
        <begin position="436"/>
        <end position="503"/>
    </location>
</feature>
<gene>
    <name evidence="3" type="ORF">A142_13655</name>
</gene>
<accession>A0A1E5FAN3</accession>
<dbReference type="InterPro" id="IPR027417">
    <property type="entry name" value="P-loop_NTPase"/>
</dbReference>
<dbReference type="InterPro" id="IPR041685">
    <property type="entry name" value="AAA_GajA/Old/RecF-like"/>
</dbReference>
<reference evidence="3 4" key="1">
    <citation type="journal article" date="2012" name="Science">
        <title>Ecological populations of bacteria act as socially cohesive units of antibiotic production and resistance.</title>
        <authorList>
            <person name="Cordero O.X."/>
            <person name="Wildschutte H."/>
            <person name="Kirkup B."/>
            <person name="Proehl S."/>
            <person name="Ngo L."/>
            <person name="Hussain F."/>
            <person name="Le Roux F."/>
            <person name="Mincer T."/>
            <person name="Polz M.F."/>
        </authorList>
    </citation>
    <scope>NUCLEOTIDE SEQUENCE [LARGE SCALE GENOMIC DNA]</scope>
    <source>
        <strain evidence="3 4">12E03</strain>
    </source>
</reference>
<name>A0A1E5FAN3_VIBSP</name>
<dbReference type="CDD" id="cd01026">
    <property type="entry name" value="TOPRIM_OLD"/>
    <property type="match status" value="1"/>
</dbReference>
<keyword evidence="3" id="KW-0255">Endonuclease</keyword>
<evidence type="ECO:0000259" key="1">
    <source>
        <dbReference type="Pfam" id="PF13175"/>
    </source>
</evidence>
<dbReference type="InterPro" id="IPR034139">
    <property type="entry name" value="TOPRIM_OLD"/>
</dbReference>
<dbReference type="OrthoDB" id="3322489at2"/>
<dbReference type="SUPFAM" id="SSF52540">
    <property type="entry name" value="P-loop containing nucleoside triphosphate hydrolases"/>
    <property type="match status" value="1"/>
</dbReference>
<dbReference type="RefSeq" id="WP_019826106.1">
    <property type="nucleotide sequence ID" value="NZ_AJZD02000360.1"/>
</dbReference>
<dbReference type="Pfam" id="PF20469">
    <property type="entry name" value="OLD-like_TOPRIM"/>
    <property type="match status" value="1"/>
</dbReference>
<feature type="domain" description="Endonuclease GajA/Old nuclease/RecF-like AAA" evidence="1">
    <location>
        <begin position="1"/>
        <end position="388"/>
    </location>
</feature>
<protein>
    <submittedName>
        <fullName evidence="3">ATP-dependent endonuclease</fullName>
    </submittedName>
</protein>